<proteinExistence type="predicted"/>
<accession>A0A512B1C7</accession>
<keyword evidence="2" id="KW-1185">Reference proteome</keyword>
<reference evidence="1 2" key="1">
    <citation type="submission" date="2019-07" db="EMBL/GenBank/DDBJ databases">
        <title>Whole genome shotgun sequence of Adhaeribacter aerolatus NBRC 106133.</title>
        <authorList>
            <person name="Hosoyama A."/>
            <person name="Uohara A."/>
            <person name="Ohji S."/>
            <person name="Ichikawa N."/>
        </authorList>
    </citation>
    <scope>NUCLEOTIDE SEQUENCE [LARGE SCALE GENOMIC DNA]</scope>
    <source>
        <strain evidence="1 2">NBRC 106133</strain>
    </source>
</reference>
<dbReference type="AlphaFoldDB" id="A0A512B1C7"/>
<evidence type="ECO:0000313" key="2">
    <source>
        <dbReference type="Proteomes" id="UP000321532"/>
    </source>
</evidence>
<comment type="caution">
    <text evidence="1">The sequence shown here is derived from an EMBL/GenBank/DDBJ whole genome shotgun (WGS) entry which is preliminary data.</text>
</comment>
<dbReference type="Proteomes" id="UP000321532">
    <property type="component" value="Unassembled WGS sequence"/>
</dbReference>
<dbReference type="RefSeq" id="WP_218033515.1">
    <property type="nucleotide sequence ID" value="NZ_BJYS01000027.1"/>
</dbReference>
<name>A0A512B1C7_9BACT</name>
<protein>
    <submittedName>
        <fullName evidence="1">Uncharacterized protein</fullName>
    </submittedName>
</protein>
<organism evidence="1 2">
    <name type="scientific">Adhaeribacter aerolatus</name>
    <dbReference type="NCBI Taxonomy" id="670289"/>
    <lineage>
        <taxon>Bacteria</taxon>
        <taxon>Pseudomonadati</taxon>
        <taxon>Bacteroidota</taxon>
        <taxon>Cytophagia</taxon>
        <taxon>Cytophagales</taxon>
        <taxon>Hymenobacteraceae</taxon>
        <taxon>Adhaeribacter</taxon>
    </lineage>
</organism>
<dbReference type="EMBL" id="BJYS01000027">
    <property type="protein sequence ID" value="GEO05768.1"/>
    <property type="molecule type" value="Genomic_DNA"/>
</dbReference>
<evidence type="ECO:0000313" key="1">
    <source>
        <dbReference type="EMBL" id="GEO05768.1"/>
    </source>
</evidence>
<sequence length="78" mass="8788">MKVSQGEPLNAKDKFSFDLPPIQSPEDWEALLDKTGWCSSYQKANFGKHLPMKNTAIINEIFTALLSIPTTTWDKLSC</sequence>
<gene>
    <name evidence="1" type="ORF">AAE02nite_34320</name>
</gene>